<evidence type="ECO:0000313" key="3">
    <source>
        <dbReference type="Proteomes" id="UP001056384"/>
    </source>
</evidence>
<dbReference type="AlphaFoldDB" id="A0A9Q9AE68"/>
<dbReference type="OrthoDB" id="4157208at2759"/>
<evidence type="ECO:0000313" key="2">
    <source>
        <dbReference type="EMBL" id="USW47854.1"/>
    </source>
</evidence>
<name>A0A9Q9AE68_9PEZI</name>
<evidence type="ECO:0000256" key="1">
    <source>
        <dbReference type="SAM" id="MobiDB-lite"/>
    </source>
</evidence>
<feature type="compositionally biased region" description="Polar residues" evidence="1">
    <location>
        <begin position="10"/>
        <end position="21"/>
    </location>
</feature>
<protein>
    <submittedName>
        <fullName evidence="2">Uncharacterized protein</fullName>
    </submittedName>
</protein>
<organism evidence="2 3">
    <name type="scientific">Septoria linicola</name>
    <dbReference type="NCBI Taxonomy" id="215465"/>
    <lineage>
        <taxon>Eukaryota</taxon>
        <taxon>Fungi</taxon>
        <taxon>Dikarya</taxon>
        <taxon>Ascomycota</taxon>
        <taxon>Pezizomycotina</taxon>
        <taxon>Dothideomycetes</taxon>
        <taxon>Dothideomycetidae</taxon>
        <taxon>Mycosphaerellales</taxon>
        <taxon>Mycosphaerellaceae</taxon>
        <taxon>Septoria</taxon>
    </lineage>
</organism>
<gene>
    <name evidence="2" type="ORF">Slin15195_G011730</name>
</gene>
<keyword evidence="3" id="KW-1185">Reference proteome</keyword>
<feature type="compositionally biased region" description="Polar residues" evidence="1">
    <location>
        <begin position="71"/>
        <end position="81"/>
    </location>
</feature>
<reference evidence="2" key="1">
    <citation type="submission" date="2022-06" db="EMBL/GenBank/DDBJ databases">
        <title>Complete genome sequences of two strains of the flax pathogen Septoria linicola.</title>
        <authorList>
            <person name="Lapalu N."/>
            <person name="Simon A."/>
            <person name="Demenou B."/>
            <person name="Paumier D."/>
            <person name="Guillot M.-P."/>
            <person name="Gout L."/>
            <person name="Valade R."/>
        </authorList>
    </citation>
    <scope>NUCLEOTIDE SEQUENCE</scope>
    <source>
        <strain evidence="2">SE15195</strain>
    </source>
</reference>
<feature type="compositionally biased region" description="Polar residues" evidence="1">
    <location>
        <begin position="39"/>
        <end position="49"/>
    </location>
</feature>
<dbReference type="Proteomes" id="UP001056384">
    <property type="component" value="Chromosome 1"/>
</dbReference>
<feature type="compositionally biased region" description="Low complexity" evidence="1">
    <location>
        <begin position="22"/>
        <end position="38"/>
    </location>
</feature>
<sequence>MDPRQREAQQRPSYPQHTSGPSSAFSSLASLASVNNSAMPQSSQLSVPGSSAPLPSPSTQQPANYFGSLAPQATTSQRSDPQQQRMASLQQQACFVGQRHSGGAPETAPFLQDFNLVAEAAKRAQMACLSRDLDEVGL</sequence>
<feature type="region of interest" description="Disordered" evidence="1">
    <location>
        <begin position="1"/>
        <end position="89"/>
    </location>
</feature>
<proteinExistence type="predicted"/>
<dbReference type="EMBL" id="CP099418">
    <property type="protein sequence ID" value="USW47854.1"/>
    <property type="molecule type" value="Genomic_DNA"/>
</dbReference>
<accession>A0A9Q9AE68</accession>